<dbReference type="PANTHER" id="PTHR11417">
    <property type="entry name" value="SOMATOTROPIN,PROLACTIN"/>
    <property type="match status" value="1"/>
</dbReference>
<proteinExistence type="inferred from homology"/>
<feature type="signal peptide" evidence="5">
    <location>
        <begin position="1"/>
        <end position="29"/>
    </location>
</feature>
<keyword evidence="4" id="KW-0372">Hormone</keyword>
<dbReference type="RefSeq" id="XP_013204528.1">
    <property type="nucleotide sequence ID" value="XM_013349074.1"/>
</dbReference>
<evidence type="ECO:0000256" key="1">
    <source>
        <dbReference type="ARBA" id="ARBA00004613"/>
    </source>
</evidence>
<accession>A0ABM1AM82</accession>
<keyword evidence="6" id="KW-1185">Reference proteome</keyword>
<evidence type="ECO:0000256" key="2">
    <source>
        <dbReference type="ARBA" id="ARBA00008474"/>
    </source>
</evidence>
<keyword evidence="3" id="KW-0964">Secreted</keyword>
<evidence type="ECO:0000313" key="7">
    <source>
        <dbReference type="RefSeq" id="XP_013204528.1"/>
    </source>
</evidence>
<dbReference type="InterPro" id="IPR001400">
    <property type="entry name" value="Somatotropin/Prolactin"/>
</dbReference>
<evidence type="ECO:0000256" key="3">
    <source>
        <dbReference type="ARBA" id="ARBA00022525"/>
    </source>
</evidence>
<dbReference type="Pfam" id="PF00103">
    <property type="entry name" value="Hormone_1"/>
    <property type="match status" value="1"/>
</dbReference>
<dbReference type="SUPFAM" id="SSF47266">
    <property type="entry name" value="4-helical cytokines"/>
    <property type="match status" value="1"/>
</dbReference>
<dbReference type="InterPro" id="IPR009079">
    <property type="entry name" value="4_helix_cytokine-like_core"/>
</dbReference>
<dbReference type="GeneID" id="101982391"/>
<keyword evidence="5" id="KW-0732">Signal</keyword>
<sequence>MPLFFSQPCSWALLVLLVSNLLLWEKVASAPLNSNETDELYLTELFDHAMLLCQNISDLNMDLPRIFTVSASSAKVSDKFVSTSLTSIFFTLSLHMLEFLGNQEFLVKNLFSCHNYSIKTPENMDEVQKICLEDFPKLILSRMQAWNDTLHNLLIILGSVPGSHNDVLSLAKDIRTKTAELFEDTKSILSNIYGTTENVDYTVWSGLEDIQSSDEDSRFIALCKLSYCLHTDLQSVDLSLMILRCTVLVNSDICSSPRIGNS</sequence>
<evidence type="ECO:0000256" key="5">
    <source>
        <dbReference type="SAM" id="SignalP"/>
    </source>
</evidence>
<reference evidence="7" key="1">
    <citation type="submission" date="2025-08" db="UniProtKB">
        <authorList>
            <consortium name="RefSeq"/>
        </authorList>
    </citation>
    <scope>IDENTIFICATION</scope>
</reference>
<dbReference type="Gene3D" id="1.20.1250.10">
    <property type="match status" value="1"/>
</dbReference>
<comment type="similarity">
    <text evidence="2 4">Belongs to the somatotropin/prolactin family.</text>
</comment>
<gene>
    <name evidence="7" type="primary">LOC101982391</name>
</gene>
<organism evidence="6 7">
    <name type="scientific">Microtus ochrogaster</name>
    <name type="common">Prairie vole</name>
    <dbReference type="NCBI Taxonomy" id="79684"/>
    <lineage>
        <taxon>Eukaryota</taxon>
        <taxon>Metazoa</taxon>
        <taxon>Chordata</taxon>
        <taxon>Craniata</taxon>
        <taxon>Vertebrata</taxon>
        <taxon>Euteleostomi</taxon>
        <taxon>Mammalia</taxon>
        <taxon>Eutheria</taxon>
        <taxon>Euarchontoglires</taxon>
        <taxon>Glires</taxon>
        <taxon>Rodentia</taxon>
        <taxon>Myomorpha</taxon>
        <taxon>Muroidea</taxon>
        <taxon>Cricetidae</taxon>
        <taxon>Arvicolinae</taxon>
        <taxon>Microtus</taxon>
    </lineage>
</organism>
<evidence type="ECO:0000313" key="6">
    <source>
        <dbReference type="Proteomes" id="UP000694915"/>
    </source>
</evidence>
<dbReference type="PRINTS" id="PR00836">
    <property type="entry name" value="SOMATOTROPIN"/>
</dbReference>
<dbReference type="Proteomes" id="UP000694915">
    <property type="component" value="Chromosome 16"/>
</dbReference>
<dbReference type="PANTHER" id="PTHR11417:SF73">
    <property type="entry name" value="PROLACTIN-7A1"/>
    <property type="match status" value="1"/>
</dbReference>
<name>A0ABM1AM82_MICOH</name>
<evidence type="ECO:0000256" key="4">
    <source>
        <dbReference type="RuleBase" id="RU003618"/>
    </source>
</evidence>
<comment type="subcellular location">
    <subcellularLocation>
        <location evidence="1 4">Secreted</location>
    </subcellularLocation>
</comment>
<protein>
    <submittedName>
        <fullName evidence="7">Prolactin-7A1-like</fullName>
    </submittedName>
</protein>
<feature type="chain" id="PRO_5047118478" evidence="5">
    <location>
        <begin position="30"/>
        <end position="262"/>
    </location>
</feature>